<evidence type="ECO:0000256" key="3">
    <source>
        <dbReference type="ARBA" id="ARBA00007812"/>
    </source>
</evidence>
<proteinExistence type="inferred from homology"/>
<dbReference type="InterPro" id="IPR045229">
    <property type="entry name" value="TPP_enz"/>
</dbReference>
<dbReference type="GO" id="GO:0000287">
    <property type="term" value="F:magnesium ion binding"/>
    <property type="evidence" value="ECO:0007669"/>
    <property type="project" value="UniProtKB-UniRule"/>
</dbReference>
<reference evidence="16" key="2">
    <citation type="submission" date="2011-01" db="EMBL/GenBank/DDBJ databases">
        <title>The Non-contiguous Finished genome of Clostridium papyrosolvens.</title>
        <authorList>
            <person name="Lucas S."/>
            <person name="Copeland A."/>
            <person name="Lapidus A."/>
            <person name="Cheng J.-F."/>
            <person name="Goodwin L."/>
            <person name="Pitluck S."/>
            <person name="Misra M."/>
            <person name="Chertkov O."/>
            <person name="Detter J.C."/>
            <person name="Han C."/>
            <person name="Tapia R."/>
            <person name="Land M."/>
            <person name="Hauser L."/>
            <person name="Kyrpides N."/>
            <person name="Ivanova N."/>
            <person name="Pagani I."/>
            <person name="Mouttaki H."/>
            <person name="He Z."/>
            <person name="Zhou J."/>
            <person name="Hemme C.L."/>
            <person name="Woyke T."/>
        </authorList>
    </citation>
    <scope>NUCLEOTIDE SEQUENCE [LARGE SCALE GENOMIC DNA]</scope>
    <source>
        <strain evidence="16">DSM 2782</strain>
    </source>
</reference>
<comment type="catalytic activity">
    <reaction evidence="11 12">
        <text>2 pyruvate + H(+) = (2S)-2-acetolactate + CO2</text>
        <dbReference type="Rhea" id="RHEA:25249"/>
        <dbReference type="ChEBI" id="CHEBI:15361"/>
        <dbReference type="ChEBI" id="CHEBI:15378"/>
        <dbReference type="ChEBI" id="CHEBI:16526"/>
        <dbReference type="ChEBI" id="CHEBI:58476"/>
        <dbReference type="EC" id="2.2.1.6"/>
    </reaction>
</comment>
<dbReference type="OrthoDB" id="4494979at2"/>
<dbReference type="GO" id="GO:0009097">
    <property type="term" value="P:isoleucine biosynthetic process"/>
    <property type="evidence" value="ECO:0007669"/>
    <property type="project" value="UniProtKB-UniPathway"/>
</dbReference>
<dbReference type="Pfam" id="PF02775">
    <property type="entry name" value="TPP_enzyme_C"/>
    <property type="match status" value="1"/>
</dbReference>
<dbReference type="PANTHER" id="PTHR18968">
    <property type="entry name" value="THIAMINE PYROPHOSPHATE ENZYMES"/>
    <property type="match status" value="1"/>
</dbReference>
<dbReference type="GO" id="GO:0003984">
    <property type="term" value="F:acetolactate synthase activity"/>
    <property type="evidence" value="ECO:0007669"/>
    <property type="project" value="UniProtKB-EC"/>
</dbReference>
<evidence type="ECO:0000313" key="17">
    <source>
        <dbReference type="Proteomes" id="UP000003860"/>
    </source>
</evidence>
<dbReference type="InterPro" id="IPR029035">
    <property type="entry name" value="DHS-like_NAD/FAD-binding_dom"/>
</dbReference>
<comment type="cofactor">
    <cofactor evidence="12">
        <name>thiamine diphosphate</name>
        <dbReference type="ChEBI" id="CHEBI:58937"/>
    </cofactor>
    <text evidence="12">Binds 1 thiamine pyrophosphate per subunit.</text>
</comment>
<evidence type="ECO:0000256" key="12">
    <source>
        <dbReference type="RuleBase" id="RU003591"/>
    </source>
</evidence>
<dbReference type="eggNOG" id="COG0028">
    <property type="taxonomic scope" value="Bacteria"/>
</dbReference>
<evidence type="ECO:0000256" key="4">
    <source>
        <dbReference type="ARBA" id="ARBA00013145"/>
    </source>
</evidence>
<dbReference type="InterPro" id="IPR012001">
    <property type="entry name" value="Thiamin_PyroP_enz_TPP-bd_dom"/>
</dbReference>
<comment type="pathway">
    <text evidence="1 12">Amino-acid biosynthesis; L-isoleucine biosynthesis; L-isoleucine from 2-oxobutanoate: step 1/4.</text>
</comment>
<dbReference type="Pfam" id="PF00205">
    <property type="entry name" value="TPP_enzyme_M"/>
    <property type="match status" value="1"/>
</dbReference>
<dbReference type="SUPFAM" id="SSF52518">
    <property type="entry name" value="Thiamin diphosphate-binding fold (THDP-binding)"/>
    <property type="match status" value="2"/>
</dbReference>
<dbReference type="EMBL" id="ACXX02000007">
    <property type="protein sequence ID" value="EGD47606.1"/>
    <property type="molecule type" value="Genomic_DNA"/>
</dbReference>
<dbReference type="GO" id="GO:0050660">
    <property type="term" value="F:flavin adenine dinucleotide binding"/>
    <property type="evidence" value="ECO:0007669"/>
    <property type="project" value="InterPro"/>
</dbReference>
<sequence>MKINGARYLVEALKKENVDVIFAYPGSCVMPIFDALYTEPDIKLILPRHEQGLVHAADGYARSTGKVGVCIVTSGPGATNTITGLATANYDSVPLICITGQVSRNLIGNDAFQEVDTVGLTRSVAKHNYIVHDRKELGRIIKEAFVIATTGRPGPVVIDFPVDISREVGDDYYPESIQIRGYNPIIKGHQIQVKKAVKMLMKAKKPLFLIGGGVIISNASESFLELVNKTGVPVISTIMGKGAIPCTHPKYAGMVGMHGTYASNKAVMECDLLFSIGTRFNDRITGVVSRFAPNAEIVHIDIEPASISRNVNVDVPIVGDAKVVIDEIIPMVEKAHIAPWVQQIDAWKNEHTAKVVPGKVRLSPMEVLRNINDTFPEAIITTDVGQHQMWTAQFCKFLKPRTFLTSGGLGTMGYGFPAALGAQIGNRDKKVISISGDGSVQMNIQELATAVQQELPIIIAVFNNGYLGLVRQWQSLFYDKNYSGTCLRRTKSCPQECNTNGDHCPPYTPDFLKLAEAYGAIGIRVTKNEEIIPALKRAGESQKVPVLIEFMIECEYNVMPMVPSGSALDEMILEVEN</sequence>
<dbReference type="RefSeq" id="WP_004619548.1">
    <property type="nucleotide sequence ID" value="NZ_ACXX02000007.1"/>
</dbReference>
<dbReference type="UniPathway" id="UPA00049">
    <property type="reaction ID" value="UER00059"/>
</dbReference>
<evidence type="ECO:0000256" key="2">
    <source>
        <dbReference type="ARBA" id="ARBA00005025"/>
    </source>
</evidence>
<dbReference type="InterPro" id="IPR039368">
    <property type="entry name" value="AHAS_TPP"/>
</dbReference>
<evidence type="ECO:0000256" key="8">
    <source>
        <dbReference type="ARBA" id="ARBA00022842"/>
    </source>
</evidence>
<dbReference type="Pfam" id="PF02776">
    <property type="entry name" value="TPP_enzyme_N"/>
    <property type="match status" value="1"/>
</dbReference>
<dbReference type="NCBIfam" id="TIGR00118">
    <property type="entry name" value="acolac_lg"/>
    <property type="match status" value="1"/>
</dbReference>
<dbReference type="EC" id="2.2.1.6" evidence="4 12"/>
<dbReference type="InterPro" id="IPR029061">
    <property type="entry name" value="THDP-binding"/>
</dbReference>
<evidence type="ECO:0000256" key="10">
    <source>
        <dbReference type="ARBA" id="ARBA00023304"/>
    </source>
</evidence>
<feature type="domain" description="Thiamine pyrophosphate enzyme central" evidence="13">
    <location>
        <begin position="193"/>
        <end position="327"/>
    </location>
</feature>
<dbReference type="InterPro" id="IPR011766">
    <property type="entry name" value="TPP_enzyme_TPP-bd"/>
</dbReference>
<keyword evidence="17" id="KW-1185">Reference proteome</keyword>
<evidence type="ECO:0000313" key="16">
    <source>
        <dbReference type="EMBL" id="EGD47606.1"/>
    </source>
</evidence>
<dbReference type="AlphaFoldDB" id="F1TDG8"/>
<keyword evidence="9 12" id="KW-0786">Thiamine pyrophosphate</keyword>
<dbReference type="InterPro" id="IPR012000">
    <property type="entry name" value="Thiamin_PyroP_enz_cen_dom"/>
</dbReference>
<feature type="domain" description="Thiamine pyrophosphate enzyme N-terminal TPP-binding" evidence="15">
    <location>
        <begin position="4"/>
        <end position="119"/>
    </location>
</feature>
<evidence type="ECO:0000259" key="15">
    <source>
        <dbReference type="Pfam" id="PF02776"/>
    </source>
</evidence>
<dbReference type="GO" id="GO:0009099">
    <property type="term" value="P:L-valine biosynthetic process"/>
    <property type="evidence" value="ECO:0007669"/>
    <property type="project" value="UniProtKB-UniPathway"/>
</dbReference>
<accession>F1TDG8</accession>
<organism evidence="16 17">
    <name type="scientific">Ruminiclostridium papyrosolvens DSM 2782</name>
    <dbReference type="NCBI Taxonomy" id="588581"/>
    <lineage>
        <taxon>Bacteria</taxon>
        <taxon>Bacillati</taxon>
        <taxon>Bacillota</taxon>
        <taxon>Clostridia</taxon>
        <taxon>Eubacteriales</taxon>
        <taxon>Oscillospiraceae</taxon>
        <taxon>Ruminiclostridium</taxon>
    </lineage>
</organism>
<evidence type="ECO:0000256" key="9">
    <source>
        <dbReference type="ARBA" id="ARBA00023052"/>
    </source>
</evidence>
<dbReference type="Gene3D" id="3.40.50.1220">
    <property type="entry name" value="TPP-binding domain"/>
    <property type="match status" value="1"/>
</dbReference>
<comment type="caution">
    <text evidence="16">The sequence shown here is derived from an EMBL/GenBank/DDBJ whole genome shotgun (WGS) entry which is preliminary data.</text>
</comment>
<reference evidence="16" key="1">
    <citation type="submission" date="2009-07" db="EMBL/GenBank/DDBJ databases">
        <authorList>
            <consortium name="US DOE Joint Genome Institute (JGI-PGF)"/>
            <person name="Lucas S."/>
            <person name="Copeland A."/>
            <person name="Lapidus A."/>
            <person name="Glavina del Rio T."/>
            <person name="Tice H."/>
            <person name="Bruce D."/>
            <person name="Goodwin L."/>
            <person name="Pitluck S."/>
            <person name="Larimer F."/>
            <person name="Land M.L."/>
            <person name="Mouttaki H."/>
            <person name="He Z."/>
            <person name="Zhou J."/>
            <person name="Hemme C.L."/>
        </authorList>
    </citation>
    <scope>NUCLEOTIDE SEQUENCE</scope>
    <source>
        <strain evidence="16">DSM 2782</strain>
    </source>
</reference>
<protein>
    <recommendedName>
        <fullName evidence="4 12">Acetolactate synthase</fullName>
        <ecNumber evidence="4 12">2.2.1.6</ecNumber>
    </recommendedName>
</protein>
<evidence type="ECO:0000256" key="1">
    <source>
        <dbReference type="ARBA" id="ARBA00004974"/>
    </source>
</evidence>
<evidence type="ECO:0000256" key="5">
    <source>
        <dbReference type="ARBA" id="ARBA00022605"/>
    </source>
</evidence>
<dbReference type="FunFam" id="3.40.50.1220:FF:000008">
    <property type="entry name" value="Acetolactate synthase"/>
    <property type="match status" value="1"/>
</dbReference>
<dbReference type="GO" id="GO:0005948">
    <property type="term" value="C:acetolactate synthase complex"/>
    <property type="evidence" value="ECO:0007669"/>
    <property type="project" value="TreeGrafter"/>
</dbReference>
<keyword evidence="8 12" id="KW-0460">Magnesium</keyword>
<evidence type="ECO:0000256" key="6">
    <source>
        <dbReference type="ARBA" id="ARBA00022679"/>
    </source>
</evidence>
<dbReference type="PANTHER" id="PTHR18968:SF13">
    <property type="entry name" value="ACETOLACTATE SYNTHASE CATALYTIC SUBUNIT, MITOCHONDRIAL"/>
    <property type="match status" value="1"/>
</dbReference>
<dbReference type="Gene3D" id="3.40.50.970">
    <property type="match status" value="2"/>
</dbReference>
<evidence type="ECO:0000256" key="7">
    <source>
        <dbReference type="ARBA" id="ARBA00022723"/>
    </source>
</evidence>
<dbReference type="FunFam" id="3.40.50.970:FF:000007">
    <property type="entry name" value="Acetolactate synthase"/>
    <property type="match status" value="1"/>
</dbReference>
<dbReference type="CDD" id="cd07035">
    <property type="entry name" value="TPP_PYR_POX_like"/>
    <property type="match status" value="1"/>
</dbReference>
<keyword evidence="7 12" id="KW-0479">Metal-binding</keyword>
<keyword evidence="6 12" id="KW-0808">Transferase</keyword>
<gene>
    <name evidence="16" type="ORF">Cpap_1800</name>
</gene>
<evidence type="ECO:0000259" key="14">
    <source>
        <dbReference type="Pfam" id="PF02775"/>
    </source>
</evidence>
<comment type="pathway">
    <text evidence="2 12">Amino-acid biosynthesis; L-valine biosynthesis; L-valine from pyruvate: step 1/4.</text>
</comment>
<dbReference type="GO" id="GO:0030976">
    <property type="term" value="F:thiamine pyrophosphate binding"/>
    <property type="evidence" value="ECO:0007669"/>
    <property type="project" value="UniProtKB-UniRule"/>
</dbReference>
<dbReference type="UniPathway" id="UPA00047">
    <property type="reaction ID" value="UER00055"/>
</dbReference>
<keyword evidence="10 12" id="KW-0100">Branched-chain amino acid biosynthesis</keyword>
<feature type="domain" description="Thiamine pyrophosphate enzyme TPP-binding" evidence="14">
    <location>
        <begin position="383"/>
        <end position="550"/>
    </location>
</feature>
<evidence type="ECO:0000256" key="11">
    <source>
        <dbReference type="ARBA" id="ARBA00048670"/>
    </source>
</evidence>
<comment type="cofactor">
    <cofactor evidence="12">
        <name>Mg(2+)</name>
        <dbReference type="ChEBI" id="CHEBI:18420"/>
    </cofactor>
    <text evidence="12">Binds 1 Mg(2+) ion per subunit.</text>
</comment>
<dbReference type="CDD" id="cd02015">
    <property type="entry name" value="TPP_AHAS"/>
    <property type="match status" value="1"/>
</dbReference>
<comment type="similarity">
    <text evidence="3 12">Belongs to the TPP enzyme family.</text>
</comment>
<keyword evidence="5 12" id="KW-0028">Amino-acid biosynthesis</keyword>
<dbReference type="STRING" id="588581.Cpap_1800"/>
<evidence type="ECO:0000259" key="13">
    <source>
        <dbReference type="Pfam" id="PF00205"/>
    </source>
</evidence>
<dbReference type="InterPro" id="IPR012846">
    <property type="entry name" value="Acetolactate_synth_lsu"/>
</dbReference>
<dbReference type="Proteomes" id="UP000003860">
    <property type="component" value="Unassembled WGS sequence"/>
</dbReference>
<name>F1TDG8_9FIRM</name>
<dbReference type="SUPFAM" id="SSF52467">
    <property type="entry name" value="DHS-like NAD/FAD-binding domain"/>
    <property type="match status" value="1"/>
</dbReference>